<keyword evidence="3" id="KW-1185">Reference proteome</keyword>
<dbReference type="KEGG" id="ncs:NCAS_0B05370"/>
<dbReference type="Pfam" id="PF12744">
    <property type="entry name" value="ATG19"/>
    <property type="match status" value="1"/>
</dbReference>
<name>G0V9K5_NAUCA</name>
<dbReference type="CDD" id="cd12213">
    <property type="entry name" value="ABD"/>
    <property type="match status" value="1"/>
</dbReference>
<proteinExistence type="predicted"/>
<dbReference type="Proteomes" id="UP000001640">
    <property type="component" value="Chromosome 2"/>
</dbReference>
<evidence type="ECO:0000313" key="3">
    <source>
        <dbReference type="Proteomes" id="UP000001640"/>
    </source>
</evidence>
<accession>G0V9K5</accession>
<reference key="2">
    <citation type="submission" date="2011-08" db="EMBL/GenBank/DDBJ databases">
        <title>Genome sequence of Naumovozyma castellii.</title>
        <authorList>
            <person name="Gordon J.L."/>
            <person name="Armisen D."/>
            <person name="Proux-Wera E."/>
            <person name="OhEigeartaigh S.S."/>
            <person name="Byrne K.P."/>
            <person name="Wolfe K.H."/>
        </authorList>
    </citation>
    <scope>NUCLEOTIDE SEQUENCE</scope>
    <source>
        <strain>Type strain:CBS 4309</strain>
    </source>
</reference>
<dbReference type="FunCoup" id="G0V9K5">
    <property type="interactions" value="278"/>
</dbReference>
<organism evidence="2 3">
    <name type="scientific">Naumovozyma castellii</name>
    <name type="common">Yeast</name>
    <name type="synonym">Saccharomyces castellii</name>
    <dbReference type="NCBI Taxonomy" id="27288"/>
    <lineage>
        <taxon>Eukaryota</taxon>
        <taxon>Fungi</taxon>
        <taxon>Dikarya</taxon>
        <taxon>Ascomycota</taxon>
        <taxon>Saccharomycotina</taxon>
        <taxon>Saccharomycetes</taxon>
        <taxon>Saccharomycetales</taxon>
        <taxon>Saccharomycetaceae</taxon>
        <taxon>Naumovozyma</taxon>
    </lineage>
</organism>
<dbReference type="GeneID" id="96902179"/>
<evidence type="ECO:0000313" key="2">
    <source>
        <dbReference type="EMBL" id="CCC68621.1"/>
    </source>
</evidence>
<gene>
    <name evidence="2" type="primary">NCAS0B05370</name>
    <name evidence="2" type="ordered locus">NCAS_0B05370</name>
</gene>
<dbReference type="AlphaFoldDB" id="G0V9K5"/>
<feature type="domain" description="Autophagy protein Atg19/Atg34 C-terminal" evidence="1">
    <location>
        <begin position="187"/>
        <end position="410"/>
    </location>
</feature>
<dbReference type="Gene3D" id="2.60.40.2830">
    <property type="match status" value="1"/>
</dbReference>
<dbReference type="InterPro" id="IPR024543">
    <property type="entry name" value="Atg19/Atg34_C"/>
</dbReference>
<protein>
    <recommendedName>
        <fullName evidence="1">Autophagy protein Atg19/Atg34 C-terminal domain-containing protein</fullName>
    </recommendedName>
</protein>
<dbReference type="InParanoid" id="G0V9K5"/>
<sequence>MNNLLLNPQTKKNLEGEKSMEGIVRCSYWCEGRLKSLNFKISLLTYESLDLLLSWSEKPIQLYNYKQRYGIEQLGAHHDVTEHVEVKGNVDLDVVKEKLLGNKRFGVTVNGPIYPPVAVETKQVPEPDKVLVSKDLLHSLTKQIETLELSSKQLQLEYSNKVSETVVEDRLEESNNIYVKNDLYQKINELLSKTKINDIIHGYEKYTEWIGLCQDNEDEVRKILTNNNEETATIQVDDEPKNSFINDATSLSASMVPVITMNYQIKDFHVEFTLHNCGTSTLSGGLNFVFQYQTDSGNNIIEHQIDMGPHDLKPDCKKILKFMSLNMINTNLEILSVNVVGIDGRVIYVGKKDAEKNNQFNLTHPILSAEHLETNEEFFSVYSFHQKQEPSEPVDTTDVISTTITNDNATKFTWEEYDLLSDSDI</sequence>
<dbReference type="RefSeq" id="XP_003674993.1">
    <property type="nucleotide sequence ID" value="XM_003674945.1"/>
</dbReference>
<reference evidence="2 3" key="1">
    <citation type="journal article" date="2011" name="Proc. Natl. Acad. Sci. U.S.A.">
        <title>Evolutionary erosion of yeast sex chromosomes by mating-type switching accidents.</title>
        <authorList>
            <person name="Gordon J.L."/>
            <person name="Armisen D."/>
            <person name="Proux-Wera E."/>
            <person name="Oheigeartaigh S.S."/>
            <person name="Byrne K.P."/>
            <person name="Wolfe K.H."/>
        </authorList>
    </citation>
    <scope>NUCLEOTIDE SEQUENCE [LARGE SCALE GENOMIC DNA]</scope>
    <source>
        <strain evidence="3">ATCC 76901 / BCRC 22586 / CBS 4309 / NBRC 1992 / NRRL Y-12630</strain>
    </source>
</reference>
<dbReference type="EMBL" id="HE576753">
    <property type="protein sequence ID" value="CCC68621.1"/>
    <property type="molecule type" value="Genomic_DNA"/>
</dbReference>
<dbReference type="OrthoDB" id="4042094at2759"/>
<evidence type="ECO:0000259" key="1">
    <source>
        <dbReference type="Pfam" id="PF12744"/>
    </source>
</evidence>
<dbReference type="OMA" id="CREDAHE"/>
<dbReference type="HOGENOM" id="CLU_645712_0_0_1"/>